<evidence type="ECO:0000256" key="1">
    <source>
        <dbReference type="ARBA" id="ARBA00010282"/>
    </source>
</evidence>
<dbReference type="PANTHER" id="PTHR43597">
    <property type="entry name" value="SULFUR ACCEPTOR PROTEIN CSDE"/>
    <property type="match status" value="1"/>
</dbReference>
<dbReference type="AlphaFoldDB" id="A0A2K9LN36"/>
<evidence type="ECO:0000313" key="4">
    <source>
        <dbReference type="Proteomes" id="UP000235116"/>
    </source>
</evidence>
<comment type="similarity">
    <text evidence="1">Belongs to the SufE family.</text>
</comment>
<dbReference type="Proteomes" id="UP000235116">
    <property type="component" value="Chromosome"/>
</dbReference>
<dbReference type="RefSeq" id="WP_101894926.1">
    <property type="nucleotide sequence ID" value="NZ_CP022684.1"/>
</dbReference>
<evidence type="ECO:0000259" key="2">
    <source>
        <dbReference type="Pfam" id="PF02657"/>
    </source>
</evidence>
<dbReference type="OrthoDB" id="9799320at2"/>
<organism evidence="3 4">
    <name type="scientific">Ketobacter alkanivorans</name>
    <dbReference type="NCBI Taxonomy" id="1917421"/>
    <lineage>
        <taxon>Bacteria</taxon>
        <taxon>Pseudomonadati</taxon>
        <taxon>Pseudomonadota</taxon>
        <taxon>Gammaproteobacteria</taxon>
        <taxon>Pseudomonadales</taxon>
        <taxon>Ketobacteraceae</taxon>
        <taxon>Ketobacter</taxon>
    </lineage>
</organism>
<dbReference type="PANTHER" id="PTHR43597:SF5">
    <property type="entry name" value="SUFE-LIKE PROTEIN 2, CHLOROPLASTIC"/>
    <property type="match status" value="1"/>
</dbReference>
<dbReference type="Pfam" id="PF02657">
    <property type="entry name" value="SufE"/>
    <property type="match status" value="1"/>
</dbReference>
<accession>A0A2K9LN36</accession>
<dbReference type="SUPFAM" id="SSF82649">
    <property type="entry name" value="SufE/NifU"/>
    <property type="match status" value="1"/>
</dbReference>
<proteinExistence type="inferred from homology"/>
<reference evidence="4" key="1">
    <citation type="submission" date="2017-08" db="EMBL/GenBank/DDBJ databases">
        <title>Direct submision.</title>
        <authorList>
            <person name="Kim S.-J."/>
            <person name="Rhee S.-K."/>
        </authorList>
    </citation>
    <scope>NUCLEOTIDE SEQUENCE [LARGE SCALE GENOMIC DNA]</scope>
    <source>
        <strain evidence="4">GI5</strain>
    </source>
</reference>
<name>A0A2K9LN36_9GAMM</name>
<gene>
    <name evidence="3" type="ORF">Kalk_14455</name>
</gene>
<protein>
    <recommendedName>
        <fullName evidence="2">Fe-S metabolism associated domain-containing protein</fullName>
    </recommendedName>
</protein>
<dbReference type="InterPro" id="IPR003808">
    <property type="entry name" value="Fe-S_metab-assoc_dom"/>
</dbReference>
<feature type="domain" description="Fe-S metabolism associated" evidence="2">
    <location>
        <begin position="17"/>
        <end position="138"/>
    </location>
</feature>
<sequence length="144" mass="16167">MSDNPFGTSITSDDILEDLEFFDDWEDRYRYLIDLGKKLPAMPEDEKTDANFVHGCQSQVWISSKFDAADNTLCFLVDSDAHIVRGLAAMVMAAFNRRSPQQIIDFNVDDYFGKTQLIQHLSPTRGNGLKSMVAKIRAAAQASL</sequence>
<dbReference type="EMBL" id="CP022684">
    <property type="protein sequence ID" value="AUM13551.1"/>
    <property type="molecule type" value="Genomic_DNA"/>
</dbReference>
<dbReference type="Gene3D" id="3.90.1010.10">
    <property type="match status" value="1"/>
</dbReference>
<keyword evidence="4" id="KW-1185">Reference proteome</keyword>
<evidence type="ECO:0000313" key="3">
    <source>
        <dbReference type="EMBL" id="AUM13551.1"/>
    </source>
</evidence>
<dbReference type="KEGG" id="kak:Kalk_14455"/>